<protein>
    <submittedName>
        <fullName evidence="1">Uncharacterized protein</fullName>
    </submittedName>
</protein>
<accession>A0A1K0JIG9</accession>
<dbReference type="EMBL" id="FMSH01000136">
    <property type="protein sequence ID" value="SCU75052.1"/>
    <property type="molecule type" value="Genomic_DNA"/>
</dbReference>
<organism evidence="1">
    <name type="scientific">Cupriavidus necator</name>
    <name type="common">Alcaligenes eutrophus</name>
    <name type="synonym">Ralstonia eutropha</name>
    <dbReference type="NCBI Taxonomy" id="106590"/>
    <lineage>
        <taxon>Bacteria</taxon>
        <taxon>Pseudomonadati</taxon>
        <taxon>Pseudomonadota</taxon>
        <taxon>Betaproteobacteria</taxon>
        <taxon>Burkholderiales</taxon>
        <taxon>Burkholderiaceae</taxon>
        <taxon>Cupriavidus</taxon>
    </lineage>
</organism>
<proteinExistence type="predicted"/>
<sequence length="24" mass="2598">MASVALVAALNLWGDDNKRNLGRI</sequence>
<gene>
    <name evidence="1" type="ORF">CNECB9_2200009</name>
</gene>
<name>A0A1K0JIG9_CUPNE</name>
<reference evidence="1" key="1">
    <citation type="submission" date="2016-09" db="EMBL/GenBank/DDBJ databases">
        <authorList>
            <person name="Capua I."/>
            <person name="De Benedictis P."/>
            <person name="Joannis T."/>
            <person name="Lombin L.H."/>
            <person name="Cattoli G."/>
        </authorList>
    </citation>
    <scope>NUCLEOTIDE SEQUENCE</scope>
    <source>
        <strain evidence="1">B9</strain>
    </source>
</reference>
<dbReference type="AlphaFoldDB" id="A0A1K0JIG9"/>
<evidence type="ECO:0000313" key="1">
    <source>
        <dbReference type="EMBL" id="SCU75052.1"/>
    </source>
</evidence>